<feature type="transmembrane region" description="Helical" evidence="6">
    <location>
        <begin position="339"/>
        <end position="360"/>
    </location>
</feature>
<dbReference type="InterPro" id="IPR003918">
    <property type="entry name" value="NADH_UbQ_OxRdtase"/>
</dbReference>
<evidence type="ECO:0000313" key="8">
    <source>
        <dbReference type="EMBL" id="VAW74351.1"/>
    </source>
</evidence>
<feature type="transmembrane region" description="Helical" evidence="6">
    <location>
        <begin position="78"/>
        <end position="99"/>
    </location>
</feature>
<dbReference type="InterPro" id="IPR001750">
    <property type="entry name" value="ND/Mrp_TM"/>
</dbReference>
<feature type="transmembrane region" description="Helical" evidence="6">
    <location>
        <begin position="111"/>
        <end position="128"/>
    </location>
</feature>
<organism evidence="8">
    <name type="scientific">hydrothermal vent metagenome</name>
    <dbReference type="NCBI Taxonomy" id="652676"/>
    <lineage>
        <taxon>unclassified sequences</taxon>
        <taxon>metagenomes</taxon>
        <taxon>ecological metagenomes</taxon>
    </lineage>
</organism>
<dbReference type="EMBL" id="UOFL01000058">
    <property type="protein sequence ID" value="VAW74351.1"/>
    <property type="molecule type" value="Genomic_DNA"/>
</dbReference>
<dbReference type="Pfam" id="PF00361">
    <property type="entry name" value="Proton_antipo_M"/>
    <property type="match status" value="1"/>
</dbReference>
<dbReference type="PRINTS" id="PR01437">
    <property type="entry name" value="NUOXDRDTASE4"/>
</dbReference>
<keyword evidence="2" id="KW-1003">Cell membrane</keyword>
<gene>
    <name evidence="8" type="ORF">MNBD_GAMMA12-134</name>
</gene>
<proteinExistence type="predicted"/>
<feature type="transmembrane region" description="Helical" evidence="6">
    <location>
        <begin position="6"/>
        <end position="24"/>
    </location>
</feature>
<dbReference type="AlphaFoldDB" id="A0A3B0Y3T5"/>
<feature type="transmembrane region" description="Helical" evidence="6">
    <location>
        <begin position="380"/>
        <end position="399"/>
    </location>
</feature>
<keyword evidence="3 6" id="KW-0812">Transmembrane</keyword>
<feature type="transmembrane region" description="Helical" evidence="6">
    <location>
        <begin position="31"/>
        <end position="52"/>
    </location>
</feature>
<dbReference type="GO" id="GO:0005886">
    <property type="term" value="C:plasma membrane"/>
    <property type="evidence" value="ECO:0007669"/>
    <property type="project" value="UniProtKB-SubCell"/>
</dbReference>
<dbReference type="GO" id="GO:0042773">
    <property type="term" value="P:ATP synthesis coupled electron transport"/>
    <property type="evidence" value="ECO:0007669"/>
    <property type="project" value="InterPro"/>
</dbReference>
<accession>A0A3B0Y3T5</accession>
<keyword evidence="4 6" id="KW-1133">Transmembrane helix</keyword>
<feature type="transmembrane region" description="Helical" evidence="6">
    <location>
        <begin position="455"/>
        <end position="475"/>
    </location>
</feature>
<dbReference type="PANTHER" id="PTHR42703">
    <property type="entry name" value="NADH DEHYDROGENASE"/>
    <property type="match status" value="1"/>
</dbReference>
<evidence type="ECO:0000256" key="6">
    <source>
        <dbReference type="SAM" id="Phobius"/>
    </source>
</evidence>
<evidence type="ECO:0000256" key="5">
    <source>
        <dbReference type="ARBA" id="ARBA00023136"/>
    </source>
</evidence>
<keyword evidence="5 6" id="KW-0472">Membrane</keyword>
<comment type="subcellular location">
    <subcellularLocation>
        <location evidence="1">Cell membrane</location>
        <topology evidence="1">Multi-pass membrane protein</topology>
    </subcellularLocation>
</comment>
<feature type="transmembrane region" description="Helical" evidence="6">
    <location>
        <begin position="278"/>
        <end position="297"/>
    </location>
</feature>
<feature type="transmembrane region" description="Helical" evidence="6">
    <location>
        <begin position="246"/>
        <end position="266"/>
    </location>
</feature>
<evidence type="ECO:0000256" key="1">
    <source>
        <dbReference type="ARBA" id="ARBA00004651"/>
    </source>
</evidence>
<feature type="domain" description="NADH:quinone oxidoreductase/Mrp antiporter transmembrane" evidence="7">
    <location>
        <begin position="133"/>
        <end position="425"/>
    </location>
</feature>
<evidence type="ECO:0000256" key="2">
    <source>
        <dbReference type="ARBA" id="ARBA00022475"/>
    </source>
</evidence>
<feature type="transmembrane region" description="Helical" evidence="6">
    <location>
        <begin position="212"/>
        <end position="234"/>
    </location>
</feature>
<evidence type="ECO:0000256" key="4">
    <source>
        <dbReference type="ARBA" id="ARBA00022989"/>
    </source>
</evidence>
<evidence type="ECO:0000259" key="7">
    <source>
        <dbReference type="Pfam" id="PF00361"/>
    </source>
</evidence>
<dbReference type="GO" id="GO:0008137">
    <property type="term" value="F:NADH dehydrogenase (ubiquinone) activity"/>
    <property type="evidence" value="ECO:0007669"/>
    <property type="project" value="InterPro"/>
</dbReference>
<feature type="transmembrane region" description="Helical" evidence="6">
    <location>
        <begin position="167"/>
        <end position="192"/>
    </location>
</feature>
<name>A0A3B0Y3T5_9ZZZZ</name>
<feature type="transmembrane region" description="Helical" evidence="6">
    <location>
        <begin position="134"/>
        <end position="155"/>
    </location>
</feature>
<feature type="transmembrane region" description="Helical" evidence="6">
    <location>
        <begin position="411"/>
        <end position="435"/>
    </location>
</feature>
<protein>
    <submittedName>
        <fullName evidence="8">Na(+) H(+) antiporter subunit D</fullName>
    </submittedName>
</protein>
<dbReference type="InterPro" id="IPR050586">
    <property type="entry name" value="CPA3_Na-H_Antiporter_D"/>
</dbReference>
<sequence>MTNHLLALQVVIPLLSAPLCLLLGNKRNIAWLFSLWVTAVSLLISIALLYSININGSPISYNLGGWPTPFGIEYRMDYLSSIINLIINFIAFVSILYARRSVISEINSQKIGLFYTAFLLCFTGLLGITMTGDAFNVFVFLEISSLSTYALVAMGKDRAALLASFRYLIMGTIGATFLLIGIGLLYVSTGTLNMADLASKMPSVFHLKTTEAGIAFIILGLSIKAAVFPMHFWLPAAYRYSPSMISAFLAGTATKVALYALIRFIFTLFSQDNLFEKIPFASLAMTLGLIAMFAGSLRAIRENDLRSMLAWSSVAQIGYIILGISLVSQSGLAAAITHIFNHALIKSSLFFIAGCIVYYYGSCTLNNFRGLGKQMPWTSAAFVICGLSLIGIPLTAGFTSKWVLVKAAFDANLWLVAGLVILSSLLAIIYIWKFIEAAYFSPPDETITNNNDRSLPVSMSLAVWLLVILNIYFGLDTRLNVELPALAASTLLGGIQ</sequence>
<dbReference type="PANTHER" id="PTHR42703:SF1">
    <property type="entry name" value="NA(+)_H(+) ANTIPORTER SUBUNIT D1"/>
    <property type="match status" value="1"/>
</dbReference>
<reference evidence="8" key="1">
    <citation type="submission" date="2018-06" db="EMBL/GenBank/DDBJ databases">
        <authorList>
            <person name="Zhirakovskaya E."/>
        </authorList>
    </citation>
    <scope>NUCLEOTIDE SEQUENCE</scope>
</reference>
<evidence type="ECO:0000256" key="3">
    <source>
        <dbReference type="ARBA" id="ARBA00022692"/>
    </source>
</evidence>